<dbReference type="GO" id="GO:0001891">
    <property type="term" value="C:phagocytic cup"/>
    <property type="evidence" value="ECO:0000318"/>
    <property type="project" value="GO_Central"/>
</dbReference>
<protein>
    <submittedName>
        <fullName evidence="9">Rho GTPase-activating protein 25 isoform X1</fullName>
    </submittedName>
</protein>
<evidence type="ECO:0000259" key="6">
    <source>
        <dbReference type="PROSITE" id="PS50003"/>
    </source>
</evidence>
<dbReference type="AlphaFoldDB" id="A0A8J0UZN9"/>
<dbReference type="Pfam" id="PF00169">
    <property type="entry name" value="PH"/>
    <property type="match status" value="1"/>
</dbReference>
<keyword evidence="3 4" id="KW-0175">Coiled coil</keyword>
<evidence type="ECO:0000313" key="8">
    <source>
        <dbReference type="Proteomes" id="UP000186698"/>
    </source>
</evidence>
<keyword evidence="1" id="KW-0343">GTPase activation</keyword>
<name>A0A8J0UZN9_XENLA</name>
<dbReference type="GO" id="GO:0005096">
    <property type="term" value="F:GTPase activator activity"/>
    <property type="evidence" value="ECO:0000318"/>
    <property type="project" value="GO_Central"/>
</dbReference>
<dbReference type="GO" id="GO:0051058">
    <property type="term" value="P:negative regulation of small GTPase mediated signal transduction"/>
    <property type="evidence" value="ECO:0000318"/>
    <property type="project" value="GO_Central"/>
</dbReference>
<feature type="coiled-coil region" evidence="4">
    <location>
        <begin position="560"/>
        <end position="647"/>
    </location>
</feature>
<proteinExistence type="predicted"/>
<evidence type="ECO:0000313" key="10">
    <source>
        <dbReference type="Xenbase" id="XB-GENE-17334602"/>
    </source>
</evidence>
<gene>
    <name evidence="9 10" type="primary">arhgap25.S</name>
</gene>
<dbReference type="PANTHER" id="PTHR15228">
    <property type="entry name" value="SPERMATHECAL PHYSIOLOGY VARIANT"/>
    <property type="match status" value="1"/>
</dbReference>
<evidence type="ECO:0000256" key="2">
    <source>
        <dbReference type="ARBA" id="ARBA00022553"/>
    </source>
</evidence>
<dbReference type="SMART" id="SM00324">
    <property type="entry name" value="RhoGAP"/>
    <property type="match status" value="1"/>
</dbReference>
<dbReference type="InterPro" id="IPR008936">
    <property type="entry name" value="Rho_GTPase_activation_prot"/>
</dbReference>
<dbReference type="CDD" id="cd04390">
    <property type="entry name" value="RhoGAP_ARHGAP22_24_25"/>
    <property type="match status" value="1"/>
</dbReference>
<evidence type="ECO:0000256" key="3">
    <source>
        <dbReference type="ARBA" id="ARBA00023054"/>
    </source>
</evidence>
<keyword evidence="2" id="KW-0597">Phosphoprotein</keyword>
<dbReference type="GeneID" id="108712765"/>
<feature type="domain" description="Rho-GAP" evidence="7">
    <location>
        <begin position="168"/>
        <end position="356"/>
    </location>
</feature>
<dbReference type="AGR" id="Xenbase:XB-GENE-17334602"/>
<dbReference type="FunFam" id="1.10.555.10:FF:000015">
    <property type="entry name" value="rho GTPase-activating protein 25 isoform X1"/>
    <property type="match status" value="1"/>
</dbReference>
<dbReference type="GO" id="GO:0006911">
    <property type="term" value="P:phagocytosis, engulfment"/>
    <property type="evidence" value="ECO:0000318"/>
    <property type="project" value="GO_Central"/>
</dbReference>
<dbReference type="SMART" id="SM00233">
    <property type="entry name" value="PH"/>
    <property type="match status" value="1"/>
</dbReference>
<dbReference type="InterPro" id="IPR051025">
    <property type="entry name" value="RhoGAP"/>
</dbReference>
<sequence length="656" mass="74006">MSLKLPRTWDFNMKPDLGKIVRSVSVMSSEHSASSGRPHHQNSLEKPVKCGWLKKQQKSFVKNWQQKYFVLRGQQLCFYKDLDDGKAQGCLFLPRSKVSEVSYSPEDTSKFIFQVIPATSVEQNKPVPDPYVLMANSQAEMEEWVKAIKRAAGLPSGAVFGQCLGHTIAYEKKYGRHTVPILIEKCADFIREKGLNEEGIFRLPGQDNLVKQLKEAFDAGERPSFSSDTDVHTVASLFKLYLRELPEPVIPWQQYEDFLSCEKTITVDEEKGHGELMDQISILPKENCNLLCFICRFLFEVQQHSSVNKMSVDNLSMVIGVNLLKPQTEDPEALMRGAPQIQKLMTVMISHHEKFFPKTNDLPEEPATQKSDPRKVQLPRSSVGWDAAEEIVSPGAEQAKVRLKDTFGSRGSSTSEDGLVSLEDDVSLLSDTSGSWKAIPRKRTQTLPITNLPSMSKHMDSNISPKGALFGGDFWSSPSKTSIMSSSPGHKRTLSEELELHRRSTYDNASFLQGGSDCCSLPSISSMSSMNSGDHKVAQKMQSLKNGINSPGADGKQDNSQEMSLKLMELQMEREKERKELEERIHSLEKENYETWKKVVQLHEDLEKEKNKQKALEITLQNVERSRDDAEKRNKILEQEIQGFVRAMALSSTKPE</sequence>
<accession>A0A8J0UZN9</accession>
<reference evidence="8" key="1">
    <citation type="submission" date="2024-06" db="UniProtKB">
        <authorList>
            <consortium name="RefSeq"/>
        </authorList>
    </citation>
    <scope>NUCLEOTIDE SEQUENCE [LARGE SCALE GENOMIC DNA]</scope>
    <source>
        <strain evidence="8">J_2021</strain>
    </source>
</reference>
<dbReference type="KEGG" id="xla:108712765"/>
<dbReference type="InterPro" id="IPR001849">
    <property type="entry name" value="PH_domain"/>
</dbReference>
<dbReference type="Gene3D" id="2.30.29.30">
    <property type="entry name" value="Pleckstrin-homology domain (PH domain)/Phosphotyrosine-binding domain (PTB)"/>
    <property type="match status" value="1"/>
</dbReference>
<dbReference type="PROSITE" id="PS50003">
    <property type="entry name" value="PH_DOMAIN"/>
    <property type="match status" value="1"/>
</dbReference>
<feature type="region of interest" description="Disordered" evidence="5">
    <location>
        <begin position="357"/>
        <end position="377"/>
    </location>
</feature>
<evidence type="ECO:0000256" key="5">
    <source>
        <dbReference type="SAM" id="MobiDB-lite"/>
    </source>
</evidence>
<evidence type="ECO:0000259" key="7">
    <source>
        <dbReference type="PROSITE" id="PS50238"/>
    </source>
</evidence>
<organism evidence="8 9">
    <name type="scientific">Xenopus laevis</name>
    <name type="common">African clawed frog</name>
    <dbReference type="NCBI Taxonomy" id="8355"/>
    <lineage>
        <taxon>Eukaryota</taxon>
        <taxon>Metazoa</taxon>
        <taxon>Chordata</taxon>
        <taxon>Craniata</taxon>
        <taxon>Vertebrata</taxon>
        <taxon>Euteleostomi</taxon>
        <taxon>Amphibia</taxon>
        <taxon>Batrachia</taxon>
        <taxon>Anura</taxon>
        <taxon>Pipoidea</taxon>
        <taxon>Pipidae</taxon>
        <taxon>Xenopodinae</taxon>
        <taxon>Xenopus</taxon>
        <taxon>Xenopus</taxon>
    </lineage>
</organism>
<dbReference type="PANTHER" id="PTHR15228:SF20">
    <property type="entry name" value="RHO GTPASE-ACTIVATING PROTEIN 25"/>
    <property type="match status" value="1"/>
</dbReference>
<dbReference type="InterPro" id="IPR000198">
    <property type="entry name" value="RhoGAP_dom"/>
</dbReference>
<dbReference type="Gene3D" id="1.10.555.10">
    <property type="entry name" value="Rho GTPase activation protein"/>
    <property type="match status" value="1"/>
</dbReference>
<dbReference type="PROSITE" id="PS50238">
    <property type="entry name" value="RHOGAP"/>
    <property type="match status" value="1"/>
</dbReference>
<dbReference type="Xenbase" id="XB-GENE-17334602">
    <property type="gene designation" value="arhgap25.S"/>
</dbReference>
<reference evidence="9" key="2">
    <citation type="submission" date="2025-08" db="UniProtKB">
        <authorList>
            <consortium name="RefSeq"/>
        </authorList>
    </citation>
    <scope>IDENTIFICATION</scope>
    <source>
        <strain evidence="9">J_2021</strain>
        <tissue evidence="9">Erythrocytes</tissue>
    </source>
</reference>
<dbReference type="Proteomes" id="UP000186698">
    <property type="component" value="Chromosome 3S"/>
</dbReference>
<dbReference type="GO" id="GO:0007015">
    <property type="term" value="P:actin filament organization"/>
    <property type="evidence" value="ECO:0000318"/>
    <property type="project" value="GO_Central"/>
</dbReference>
<dbReference type="InterPro" id="IPR011993">
    <property type="entry name" value="PH-like_dom_sf"/>
</dbReference>
<evidence type="ECO:0000256" key="1">
    <source>
        <dbReference type="ARBA" id="ARBA00022468"/>
    </source>
</evidence>
<dbReference type="CTD" id="108712765"/>
<dbReference type="SUPFAM" id="SSF50729">
    <property type="entry name" value="PH domain-like"/>
    <property type="match status" value="1"/>
</dbReference>
<evidence type="ECO:0000313" key="9">
    <source>
        <dbReference type="RefSeq" id="XP_018110655.1"/>
    </source>
</evidence>
<dbReference type="GO" id="GO:0007165">
    <property type="term" value="P:signal transduction"/>
    <property type="evidence" value="ECO:0007669"/>
    <property type="project" value="InterPro"/>
</dbReference>
<dbReference type="Pfam" id="PF00620">
    <property type="entry name" value="RhoGAP"/>
    <property type="match status" value="1"/>
</dbReference>
<dbReference type="RefSeq" id="XP_018110655.1">
    <property type="nucleotide sequence ID" value="XM_018255166.2"/>
</dbReference>
<dbReference type="OrthoDB" id="185175at2759"/>
<evidence type="ECO:0000256" key="4">
    <source>
        <dbReference type="SAM" id="Coils"/>
    </source>
</evidence>
<feature type="domain" description="PH" evidence="6">
    <location>
        <begin position="46"/>
        <end position="153"/>
    </location>
</feature>
<keyword evidence="8" id="KW-1185">Reference proteome</keyword>
<dbReference type="SUPFAM" id="SSF48350">
    <property type="entry name" value="GTPase activation domain, GAP"/>
    <property type="match status" value="1"/>
</dbReference>